<protein>
    <submittedName>
        <fullName evidence="1">Uncharacterized protein</fullName>
    </submittedName>
</protein>
<comment type="caution">
    <text evidence="1">The sequence shown here is derived from an EMBL/GenBank/DDBJ whole genome shotgun (WGS) entry which is preliminary data.</text>
</comment>
<reference evidence="1 2" key="1">
    <citation type="journal article" date="2018" name="Sci. Rep.">
        <title>Genomic signatures of local adaptation to the degree of environmental predictability in rotifers.</title>
        <authorList>
            <person name="Franch-Gras L."/>
            <person name="Hahn C."/>
            <person name="Garcia-Roger E.M."/>
            <person name="Carmona M.J."/>
            <person name="Serra M."/>
            <person name="Gomez A."/>
        </authorList>
    </citation>
    <scope>NUCLEOTIDE SEQUENCE [LARGE SCALE GENOMIC DNA]</scope>
    <source>
        <strain evidence="1">HYR1</strain>
    </source>
</reference>
<dbReference type="EMBL" id="REGN01001707">
    <property type="protein sequence ID" value="RNA33048.1"/>
    <property type="molecule type" value="Genomic_DNA"/>
</dbReference>
<proteinExistence type="predicted"/>
<evidence type="ECO:0000313" key="1">
    <source>
        <dbReference type="EMBL" id="RNA33048.1"/>
    </source>
</evidence>
<organism evidence="1 2">
    <name type="scientific">Brachionus plicatilis</name>
    <name type="common">Marine rotifer</name>
    <name type="synonym">Brachionus muelleri</name>
    <dbReference type="NCBI Taxonomy" id="10195"/>
    <lineage>
        <taxon>Eukaryota</taxon>
        <taxon>Metazoa</taxon>
        <taxon>Spiralia</taxon>
        <taxon>Gnathifera</taxon>
        <taxon>Rotifera</taxon>
        <taxon>Eurotatoria</taxon>
        <taxon>Monogononta</taxon>
        <taxon>Pseudotrocha</taxon>
        <taxon>Ploima</taxon>
        <taxon>Brachionidae</taxon>
        <taxon>Brachionus</taxon>
    </lineage>
</organism>
<evidence type="ECO:0000313" key="2">
    <source>
        <dbReference type="Proteomes" id="UP000276133"/>
    </source>
</evidence>
<keyword evidence="2" id="KW-1185">Reference proteome</keyword>
<sequence>MSNFSILLTMQIYVKCKTIKKVQQSMLHFFAEEFLFNLYLNFTIPKNNCLKKYGRCRNLKDVIFLQSKRKIVTKKMISLSEISFASRFFTNPTPLCSCYLIKQKFSDSKHLIHFKDVLGASLYLILRETVSIYSTNTISKSRIFFLNLLDQASYQKINILLGFLMQ</sequence>
<dbReference type="AlphaFoldDB" id="A0A3M7SBW9"/>
<gene>
    <name evidence="1" type="ORF">BpHYR1_008432</name>
</gene>
<name>A0A3M7SBW9_BRAPC</name>
<dbReference type="Proteomes" id="UP000276133">
    <property type="component" value="Unassembled WGS sequence"/>
</dbReference>
<accession>A0A3M7SBW9</accession>